<dbReference type="OrthoDB" id="4953969at2"/>
<dbReference type="RefSeq" id="WP_121194039.1">
    <property type="nucleotide sequence ID" value="NZ_RBWV01000013.1"/>
</dbReference>
<proteinExistence type="predicted"/>
<dbReference type="AlphaFoldDB" id="A0A420XMJ5"/>
<evidence type="ECO:0000313" key="3">
    <source>
        <dbReference type="Proteomes" id="UP000281955"/>
    </source>
</evidence>
<name>A0A420XMJ5_9ACTN</name>
<feature type="region of interest" description="Disordered" evidence="1">
    <location>
        <begin position="1"/>
        <end position="53"/>
    </location>
</feature>
<sequence length="354" mass="36536">MELLDSRGGAGPVAGPGRAADPAGLEMLEPVELDASDADRAGGPKPPRPPVRDRLRATLLRRPSRPSRTVVAAVVATACGAAAGAWSVSSAHARDERQARLASVDLRVTGIVPTFDETGLPERADVYLANRGSAAVTVTAGNLGSQDAVQVPLPVPADEGATLTIPLERACGHPLASGDLRLRVRTTDGTVRSVLLRDGRDFLLNGLSDVWASDCGIQTLNQLVFDTAVLVNRRRSDTASQLVLGIGPPVVRDGAQAPVLTGIRSAVAGLEASTGEGWPIHTTSVAASAATVVLRVTSCKALHLPTDPDNDALLQVEGSVVPGAPTETANLYGASLSLALVRVIGRACPDLLRS</sequence>
<gene>
    <name evidence="2" type="ORF">CLV35_2744</name>
</gene>
<evidence type="ECO:0000313" key="2">
    <source>
        <dbReference type="EMBL" id="RKS72500.1"/>
    </source>
</evidence>
<organism evidence="2 3">
    <name type="scientific">Motilibacter peucedani</name>
    <dbReference type="NCBI Taxonomy" id="598650"/>
    <lineage>
        <taxon>Bacteria</taxon>
        <taxon>Bacillati</taxon>
        <taxon>Actinomycetota</taxon>
        <taxon>Actinomycetes</taxon>
        <taxon>Motilibacterales</taxon>
        <taxon>Motilibacteraceae</taxon>
        <taxon>Motilibacter</taxon>
    </lineage>
</organism>
<feature type="compositionally biased region" description="Low complexity" evidence="1">
    <location>
        <begin position="15"/>
        <end position="24"/>
    </location>
</feature>
<accession>A0A420XMJ5</accession>
<evidence type="ECO:0000256" key="1">
    <source>
        <dbReference type="SAM" id="MobiDB-lite"/>
    </source>
</evidence>
<dbReference type="InParanoid" id="A0A420XMJ5"/>
<keyword evidence="3" id="KW-1185">Reference proteome</keyword>
<protein>
    <submittedName>
        <fullName evidence="2">Uncharacterized protein</fullName>
    </submittedName>
</protein>
<dbReference type="Proteomes" id="UP000281955">
    <property type="component" value="Unassembled WGS sequence"/>
</dbReference>
<reference evidence="2 3" key="1">
    <citation type="submission" date="2018-10" db="EMBL/GenBank/DDBJ databases">
        <title>Genomic Encyclopedia of Archaeal and Bacterial Type Strains, Phase II (KMG-II): from individual species to whole genera.</title>
        <authorList>
            <person name="Goeker M."/>
        </authorList>
    </citation>
    <scope>NUCLEOTIDE SEQUENCE [LARGE SCALE GENOMIC DNA]</scope>
    <source>
        <strain evidence="2 3">RP-AC37</strain>
    </source>
</reference>
<dbReference type="EMBL" id="RBWV01000013">
    <property type="protein sequence ID" value="RKS72500.1"/>
    <property type="molecule type" value="Genomic_DNA"/>
</dbReference>
<comment type="caution">
    <text evidence="2">The sequence shown here is derived from an EMBL/GenBank/DDBJ whole genome shotgun (WGS) entry which is preliminary data.</text>
</comment>